<name>A0A1B8Q951_9GAMM</name>
<protein>
    <submittedName>
        <fullName evidence="1">Uncharacterized protein</fullName>
    </submittedName>
</protein>
<dbReference type="STRING" id="34059.A9308_00540"/>
<organism evidence="1 2">
    <name type="scientific">Faucicola atlantae</name>
    <dbReference type="NCBI Taxonomy" id="34059"/>
    <lineage>
        <taxon>Bacteria</taxon>
        <taxon>Pseudomonadati</taxon>
        <taxon>Pseudomonadota</taxon>
        <taxon>Gammaproteobacteria</taxon>
        <taxon>Moraxellales</taxon>
        <taxon>Moraxellaceae</taxon>
        <taxon>Faucicola</taxon>
    </lineage>
</organism>
<gene>
    <name evidence="1" type="ORF">A9308_00540</name>
</gene>
<comment type="caution">
    <text evidence="1">The sequence shown here is derived from an EMBL/GenBank/DDBJ whole genome shotgun (WGS) entry which is preliminary data.</text>
</comment>
<proteinExistence type="predicted"/>
<evidence type="ECO:0000313" key="1">
    <source>
        <dbReference type="EMBL" id="OBX73731.1"/>
    </source>
</evidence>
<reference evidence="1 2" key="1">
    <citation type="submission" date="2016-06" db="EMBL/GenBank/DDBJ databases">
        <title>Draft genome of Moraxella atlantae CCUG 66109.</title>
        <authorList>
            <person name="Salva-Serra F."/>
            <person name="Engstrom-Jakobsson H."/>
            <person name="Thorell K."/>
            <person name="Gonzales-Siles L."/>
            <person name="Karlsson R."/>
            <person name="Boulund F."/>
            <person name="Engstrand L."/>
            <person name="Kristiansson E."/>
            <person name="Moore E."/>
        </authorList>
    </citation>
    <scope>NUCLEOTIDE SEQUENCE [LARGE SCALE GENOMIC DNA]</scope>
    <source>
        <strain evidence="1 2">CCUG 66109</strain>
    </source>
</reference>
<dbReference type="EMBL" id="LZMZ01000051">
    <property type="protein sequence ID" value="OBX73731.1"/>
    <property type="molecule type" value="Genomic_DNA"/>
</dbReference>
<sequence>MANYLYTNDPGTARRRAKTIVINNPSSGTPSIEFVMEDRIIMADGSEQFINSGVFVVSIDKSVMVKKYPRIDIKTGESVGKERSGAEIFDMIMKAITDVFITEGRERD</sequence>
<dbReference type="RefSeq" id="WP_067238453.1">
    <property type="nucleotide sequence ID" value="NZ_LZMZ01000051.1"/>
</dbReference>
<dbReference type="Proteomes" id="UP000092508">
    <property type="component" value="Unassembled WGS sequence"/>
</dbReference>
<accession>A0A1B8Q951</accession>
<dbReference type="AlphaFoldDB" id="A0A1B8Q951"/>
<evidence type="ECO:0000313" key="2">
    <source>
        <dbReference type="Proteomes" id="UP000092508"/>
    </source>
</evidence>